<evidence type="ECO:0000313" key="4">
    <source>
        <dbReference type="Proteomes" id="UP001163046"/>
    </source>
</evidence>
<keyword evidence="4" id="KW-1185">Reference proteome</keyword>
<organism evidence="3 4">
    <name type="scientific">Desmophyllum pertusum</name>
    <dbReference type="NCBI Taxonomy" id="174260"/>
    <lineage>
        <taxon>Eukaryota</taxon>
        <taxon>Metazoa</taxon>
        <taxon>Cnidaria</taxon>
        <taxon>Anthozoa</taxon>
        <taxon>Hexacorallia</taxon>
        <taxon>Scleractinia</taxon>
        <taxon>Caryophylliina</taxon>
        <taxon>Caryophylliidae</taxon>
        <taxon>Desmophyllum</taxon>
    </lineage>
</organism>
<evidence type="ECO:0000259" key="2">
    <source>
        <dbReference type="Pfam" id="PF09169"/>
    </source>
</evidence>
<dbReference type="SUPFAM" id="SSF81872">
    <property type="entry name" value="BRCA2 helical domain"/>
    <property type="match status" value="1"/>
</dbReference>
<dbReference type="Pfam" id="PF09169">
    <property type="entry name" value="BRCA-2_helical"/>
    <property type="match status" value="1"/>
</dbReference>
<dbReference type="EMBL" id="MU826839">
    <property type="protein sequence ID" value="KAJ7372028.1"/>
    <property type="molecule type" value="Genomic_DNA"/>
</dbReference>
<comment type="caution">
    <text evidence="3">The sequence shown here is derived from an EMBL/GenBank/DDBJ whole genome shotgun (WGS) entry which is preliminary data.</text>
</comment>
<dbReference type="GO" id="GO:0005634">
    <property type="term" value="C:nucleus"/>
    <property type="evidence" value="ECO:0007669"/>
    <property type="project" value="TreeGrafter"/>
</dbReference>
<feature type="domain" description="Breast cancer type 2 susceptibility protein helical" evidence="2">
    <location>
        <begin position="96"/>
        <end position="265"/>
    </location>
</feature>
<dbReference type="PANTHER" id="PTHR11289">
    <property type="entry name" value="BREAST CANCER TYPE 2 SUSCEPTIBILITY PROTEIN BRCA2"/>
    <property type="match status" value="1"/>
</dbReference>
<dbReference type="GO" id="GO:0006355">
    <property type="term" value="P:regulation of DNA-templated transcription"/>
    <property type="evidence" value="ECO:0007669"/>
    <property type="project" value="TreeGrafter"/>
</dbReference>
<dbReference type="InterPro" id="IPR015252">
    <property type="entry name" value="BRCA2_hlx"/>
</dbReference>
<feature type="region of interest" description="Disordered" evidence="1">
    <location>
        <begin position="1"/>
        <end position="23"/>
    </location>
</feature>
<name>A0A9X0CRY8_9CNID</name>
<feature type="compositionally biased region" description="Low complexity" evidence="1">
    <location>
        <begin position="50"/>
        <end position="60"/>
    </location>
</feature>
<dbReference type="Proteomes" id="UP001163046">
    <property type="component" value="Unassembled WGS sequence"/>
</dbReference>
<evidence type="ECO:0000256" key="1">
    <source>
        <dbReference type="SAM" id="MobiDB-lite"/>
    </source>
</evidence>
<dbReference type="InterPro" id="IPR012340">
    <property type="entry name" value="NA-bd_OB-fold"/>
</dbReference>
<feature type="region of interest" description="Disordered" evidence="1">
    <location>
        <begin position="37"/>
        <end position="81"/>
    </location>
</feature>
<dbReference type="OrthoDB" id="21095at2759"/>
<dbReference type="AlphaFoldDB" id="A0A9X0CRY8"/>
<reference evidence="3" key="1">
    <citation type="submission" date="2023-01" db="EMBL/GenBank/DDBJ databases">
        <title>Genome assembly of the deep-sea coral Lophelia pertusa.</title>
        <authorList>
            <person name="Herrera S."/>
            <person name="Cordes E."/>
        </authorList>
    </citation>
    <scope>NUCLEOTIDE SEQUENCE</scope>
    <source>
        <strain evidence="3">USNM1676648</strain>
        <tissue evidence="3">Polyp</tissue>
    </source>
</reference>
<evidence type="ECO:0000313" key="3">
    <source>
        <dbReference type="EMBL" id="KAJ7372028.1"/>
    </source>
</evidence>
<gene>
    <name evidence="3" type="primary">BRCA2_2</name>
    <name evidence="3" type="ORF">OS493_021456</name>
</gene>
<proteinExistence type="predicted"/>
<dbReference type="GO" id="GO:0000724">
    <property type="term" value="P:double-strand break repair via homologous recombination"/>
    <property type="evidence" value="ECO:0007669"/>
    <property type="project" value="InterPro"/>
</dbReference>
<dbReference type="InterPro" id="IPR036315">
    <property type="entry name" value="BRCA2_hlx_sf"/>
</dbReference>
<dbReference type="PANTHER" id="PTHR11289:SF0">
    <property type="entry name" value="BREAST CANCER TYPE 2 SUSCEPTIBILITY PROTEIN"/>
    <property type="match status" value="1"/>
</dbReference>
<accession>A0A9X0CRY8</accession>
<dbReference type="InterPro" id="IPR015525">
    <property type="entry name" value="BRCA2"/>
</dbReference>
<sequence>MGETLQYNYSIRTSTPTNSTANEGHQALARSLSRLTETGSREVSPLARCSSSSLPVSGSSEGQGTDVVEPSSKKPRISAPNSTLNMKSGYCGTASKIECKVKPQPGFLSQLRRHNQRMKLKDYVGNGALPGQFSTTELSQLGVSPELISVTSSNAGSFRFSGRKYFSEAVLSSEEGVRTEDGGVLHAGADGCVGLEQIQRAFLSTSGVDSQLIGEQWIANHYRWLVWKLAAMEVAFPRQFAGRCLTPDWLLCQLKYRYDREIDNSHRSALKKIMERDDISSRTLVLCVSSVTVREIQLRTRVQGAEG</sequence>
<protein>
    <submittedName>
        <fullName evidence="3">Breast cancer 2, early onset</fullName>
    </submittedName>
</protein>
<dbReference type="Gene3D" id="2.40.50.140">
    <property type="entry name" value="Nucleic acid-binding proteins"/>
    <property type="match status" value="1"/>
</dbReference>